<dbReference type="EMBL" id="BARV01027788">
    <property type="protein sequence ID" value="GAI41244.1"/>
    <property type="molecule type" value="Genomic_DNA"/>
</dbReference>
<dbReference type="AlphaFoldDB" id="X1QD85"/>
<gene>
    <name evidence="1" type="ORF">S06H3_44637</name>
</gene>
<reference evidence="1" key="1">
    <citation type="journal article" date="2014" name="Front. Microbiol.">
        <title>High frequency of phylogenetically diverse reductive dehalogenase-homologous genes in deep subseafloor sedimentary metagenomes.</title>
        <authorList>
            <person name="Kawai M."/>
            <person name="Futagami T."/>
            <person name="Toyoda A."/>
            <person name="Takaki Y."/>
            <person name="Nishi S."/>
            <person name="Hori S."/>
            <person name="Arai W."/>
            <person name="Tsubouchi T."/>
            <person name="Morono Y."/>
            <person name="Uchiyama I."/>
            <person name="Ito T."/>
            <person name="Fujiyama A."/>
            <person name="Inagaki F."/>
            <person name="Takami H."/>
        </authorList>
    </citation>
    <scope>NUCLEOTIDE SEQUENCE</scope>
    <source>
        <strain evidence="1">Expedition CK06-06</strain>
    </source>
</reference>
<evidence type="ECO:0000313" key="1">
    <source>
        <dbReference type="EMBL" id="GAI41244.1"/>
    </source>
</evidence>
<proteinExistence type="predicted"/>
<name>X1QD85_9ZZZZ</name>
<evidence type="ECO:0008006" key="2">
    <source>
        <dbReference type="Google" id="ProtNLM"/>
    </source>
</evidence>
<sequence>YLNDYIDEFSAESGETVFQSNDGITRVVAYNGPGYKVITSSVLFGGLRDVDKKNELMGLYLNYLNGTTPVIDEHTVSIVMNNAAVSLEGNNILKFELNKPSSVKIDFYSLQGQLVKQLFNNSCKPGTYSLNMNNFLSTISCGQYILRLETNYSTVNKSFTVHK</sequence>
<organism evidence="1">
    <name type="scientific">marine sediment metagenome</name>
    <dbReference type="NCBI Taxonomy" id="412755"/>
    <lineage>
        <taxon>unclassified sequences</taxon>
        <taxon>metagenomes</taxon>
        <taxon>ecological metagenomes</taxon>
    </lineage>
</organism>
<feature type="non-terminal residue" evidence="1">
    <location>
        <position position="1"/>
    </location>
</feature>
<accession>X1QD85</accession>
<protein>
    <recommendedName>
        <fullName evidence="2">Secretion system C-terminal sorting domain-containing protein</fullName>
    </recommendedName>
</protein>
<comment type="caution">
    <text evidence="1">The sequence shown here is derived from an EMBL/GenBank/DDBJ whole genome shotgun (WGS) entry which is preliminary data.</text>
</comment>